<protein>
    <submittedName>
        <fullName evidence="1">Uncharacterized protein</fullName>
    </submittedName>
</protein>
<evidence type="ECO:0000313" key="1">
    <source>
        <dbReference type="EMBL" id="SME89892.1"/>
    </source>
</evidence>
<dbReference type="EMBL" id="FWZX01000001">
    <property type="protein sequence ID" value="SME89892.1"/>
    <property type="molecule type" value="Genomic_DNA"/>
</dbReference>
<dbReference type="STRING" id="560819.SAMN05428998_101263"/>
<evidence type="ECO:0000313" key="2">
    <source>
        <dbReference type="Proteomes" id="UP000192917"/>
    </source>
</evidence>
<reference evidence="1 2" key="1">
    <citation type="submission" date="2017-04" db="EMBL/GenBank/DDBJ databases">
        <authorList>
            <person name="Afonso C.L."/>
            <person name="Miller P.J."/>
            <person name="Scott M.A."/>
            <person name="Spackman E."/>
            <person name="Goraichik I."/>
            <person name="Dimitrov K.M."/>
            <person name="Suarez D.L."/>
            <person name="Swayne D.E."/>
        </authorList>
    </citation>
    <scope>NUCLEOTIDE SEQUENCE [LARGE SCALE GENOMIC DNA]</scope>
    <source>
        <strain evidence="1 2">USBA 355</strain>
    </source>
</reference>
<gene>
    <name evidence="1" type="ORF">SAMN05428998_101263</name>
</gene>
<sequence length="272" mass="26689">MSSATGPLVADTITKLPPEAAGAVVVSGSHGGRYPGYLAAKAGLRAVILCDAGIGLDGAGVAALPYLDALGIAAATVSHLSCRIGDTGDMLARGRISRANAVAAACGVAPGQGTAEAAARLEAAPLVQADPPSLGESRSELPGSGPRRILLLDSAALVRPEDAGKIVVTGSHGGLVGGNPAMALRVDGFAAVFNDAGIGIDEAGIQRLPALDARGIAALTVAAATARIGEARSSFEQGIISAVNETARRLGGAVGVPARAVLLAWSEAAAVS</sequence>
<keyword evidence="2" id="KW-1185">Reference proteome</keyword>
<accession>A0A1Y6B3P4</accession>
<dbReference type="RefSeq" id="WP_200808365.1">
    <property type="nucleotide sequence ID" value="NZ_FWZX01000001.1"/>
</dbReference>
<proteinExistence type="predicted"/>
<name>A0A1Y6B3P4_9PROT</name>
<dbReference type="AlphaFoldDB" id="A0A1Y6B3P4"/>
<dbReference type="Proteomes" id="UP000192917">
    <property type="component" value="Unassembled WGS sequence"/>
</dbReference>
<organism evidence="1 2">
    <name type="scientific">Tistlia consotensis USBA 355</name>
    <dbReference type="NCBI Taxonomy" id="560819"/>
    <lineage>
        <taxon>Bacteria</taxon>
        <taxon>Pseudomonadati</taxon>
        <taxon>Pseudomonadota</taxon>
        <taxon>Alphaproteobacteria</taxon>
        <taxon>Rhodospirillales</taxon>
        <taxon>Rhodovibrionaceae</taxon>
        <taxon>Tistlia</taxon>
    </lineage>
</organism>